<dbReference type="EMBL" id="CAJNIZ010002224">
    <property type="protein sequence ID" value="CAE7207861.1"/>
    <property type="molecule type" value="Genomic_DNA"/>
</dbReference>
<proteinExistence type="predicted"/>
<evidence type="ECO:0000256" key="1">
    <source>
        <dbReference type="SAM" id="MobiDB-lite"/>
    </source>
</evidence>
<keyword evidence="3" id="KW-1185">Reference proteome</keyword>
<feature type="region of interest" description="Disordered" evidence="1">
    <location>
        <begin position="215"/>
        <end position="348"/>
    </location>
</feature>
<evidence type="ECO:0000313" key="3">
    <source>
        <dbReference type="Proteomes" id="UP000649617"/>
    </source>
</evidence>
<protein>
    <submittedName>
        <fullName evidence="2">Uncharacterized protein</fullName>
    </submittedName>
</protein>
<dbReference type="OrthoDB" id="2530521at2759"/>
<feature type="compositionally biased region" description="Basic and acidic residues" evidence="1">
    <location>
        <begin position="246"/>
        <end position="255"/>
    </location>
</feature>
<dbReference type="AlphaFoldDB" id="A0A812JPT1"/>
<name>A0A812JPT1_SYMPI</name>
<feature type="compositionally biased region" description="Basic and acidic residues" evidence="1">
    <location>
        <begin position="264"/>
        <end position="287"/>
    </location>
</feature>
<comment type="caution">
    <text evidence="2">The sequence shown here is derived from an EMBL/GenBank/DDBJ whole genome shotgun (WGS) entry which is preliminary data.</text>
</comment>
<dbReference type="Proteomes" id="UP000649617">
    <property type="component" value="Unassembled WGS sequence"/>
</dbReference>
<evidence type="ECO:0000313" key="2">
    <source>
        <dbReference type="EMBL" id="CAE7207861.1"/>
    </source>
</evidence>
<gene>
    <name evidence="2" type="ORF">SPIL2461_LOCUS2092</name>
</gene>
<accession>A0A812JPT1</accession>
<feature type="compositionally biased region" description="Polar residues" evidence="1">
    <location>
        <begin position="215"/>
        <end position="228"/>
    </location>
</feature>
<sequence length="348" mass="36653">MVVLCQDGARGVIESAFSALDEVYVLKHGSKQAVKLNTNQISFLGEWSDAVEIINSVEVPPDVEAILGTEQLEQLQELAGQAPVHLEAMPQEGAHGAVAQLVIGPSTAKAVKAAVDTIVSHVDGLDYPEASYAKAAADGTAGALAVSAASSVDSCNLVAAGDQWMAPMPATQAAPLLYPPGSPPVMMVPVWPGSAGASLTWAQAGLPMADQSFLGSSASWTDPPQTVEVSVDAEPPPVQEIPLRLDQAEPTKQERPAPAAPPWRNKELPPPPEKKLAPEKLSERQTEVARTGTTVKRYRPSALAGKRRREVNVKQEVEEQDEEAGGLKAAKVVDEDSRSRQHGVAAAV</sequence>
<organism evidence="2 3">
    <name type="scientific">Symbiodinium pilosum</name>
    <name type="common">Dinoflagellate</name>
    <dbReference type="NCBI Taxonomy" id="2952"/>
    <lineage>
        <taxon>Eukaryota</taxon>
        <taxon>Sar</taxon>
        <taxon>Alveolata</taxon>
        <taxon>Dinophyceae</taxon>
        <taxon>Suessiales</taxon>
        <taxon>Symbiodiniaceae</taxon>
        <taxon>Symbiodinium</taxon>
    </lineage>
</organism>
<reference evidence="2" key="1">
    <citation type="submission" date="2021-02" db="EMBL/GenBank/DDBJ databases">
        <authorList>
            <person name="Dougan E. K."/>
            <person name="Rhodes N."/>
            <person name="Thang M."/>
            <person name="Chan C."/>
        </authorList>
    </citation>
    <scope>NUCLEOTIDE SEQUENCE</scope>
</reference>